<sequence>MFWNSGRTNGLESSTEEATFTRKDPSFPFFVLIKITPLAALAPYKAAADGPVNTEMLSISSGLKFAIPSLEDLLSNALPSPSRLAWLPTGIPSIT</sequence>
<evidence type="ECO:0000313" key="1">
    <source>
        <dbReference type="EMBL" id="EJW91787.1"/>
    </source>
</evidence>
<gene>
    <name evidence="1" type="ORF">EVA_20107</name>
</gene>
<protein>
    <submittedName>
        <fullName evidence="1">Uncharacterized protein</fullName>
    </submittedName>
</protein>
<dbReference type="AlphaFoldDB" id="J9FQC1"/>
<dbReference type="EMBL" id="AMCI01007948">
    <property type="protein sequence ID" value="EJW91787.1"/>
    <property type="molecule type" value="Genomic_DNA"/>
</dbReference>
<name>J9FQC1_9ZZZZ</name>
<organism evidence="1">
    <name type="scientific">gut metagenome</name>
    <dbReference type="NCBI Taxonomy" id="749906"/>
    <lineage>
        <taxon>unclassified sequences</taxon>
        <taxon>metagenomes</taxon>
        <taxon>organismal metagenomes</taxon>
    </lineage>
</organism>
<comment type="caution">
    <text evidence="1">The sequence shown here is derived from an EMBL/GenBank/DDBJ whole genome shotgun (WGS) entry which is preliminary data.</text>
</comment>
<reference evidence="1" key="1">
    <citation type="journal article" date="2012" name="PLoS ONE">
        <title>Gene sets for utilization of primary and secondary nutrition supplies in the distal gut of endangered iberian lynx.</title>
        <authorList>
            <person name="Alcaide M."/>
            <person name="Messina E."/>
            <person name="Richter M."/>
            <person name="Bargiela R."/>
            <person name="Peplies J."/>
            <person name="Huws S.A."/>
            <person name="Newbold C.J."/>
            <person name="Golyshin P.N."/>
            <person name="Simon M.A."/>
            <person name="Lopez G."/>
            <person name="Yakimov M.M."/>
            <person name="Ferrer M."/>
        </authorList>
    </citation>
    <scope>NUCLEOTIDE SEQUENCE</scope>
</reference>
<proteinExistence type="predicted"/>
<accession>J9FQC1</accession>